<sequence length="160" mass="18889">MSWELILWIIFFFINIALLGSTFYQILCLSDLEADYMNPYESSSRINSIVVPDFILQGVLCILFLLTWHWFLFLISVPITCYNAMLFMKRQHLIDVTEVFRTLSAEKKYRVAKLAFYLFLFIIVIIRFSLLFGYRILAAGSLSLYQSEEELDIRSSFLEF</sequence>
<dbReference type="GO" id="GO:0016192">
    <property type="term" value="P:vesicle-mediated transport"/>
    <property type="evidence" value="ECO:0007669"/>
    <property type="project" value="InterPro"/>
</dbReference>
<dbReference type="InterPro" id="IPR003377">
    <property type="entry name" value="Cornichon"/>
</dbReference>
<dbReference type="Pfam" id="PF03311">
    <property type="entry name" value="Cornichon"/>
    <property type="match status" value="1"/>
</dbReference>
<dbReference type="ExpressionAtlas" id="A5C5A1">
    <property type="expression patterns" value="baseline and differential"/>
</dbReference>
<evidence type="ECO:0000256" key="5">
    <source>
        <dbReference type="ARBA" id="ARBA00023136"/>
    </source>
</evidence>
<gene>
    <name evidence="7" type="ORF">VITISV_035789</name>
</gene>
<comment type="similarity">
    <text evidence="2">Belongs to the cornichon family.</text>
</comment>
<evidence type="ECO:0000256" key="1">
    <source>
        <dbReference type="ARBA" id="ARBA00004141"/>
    </source>
</evidence>
<accession>A5C5A1</accession>
<evidence type="ECO:0000256" key="2">
    <source>
        <dbReference type="ARBA" id="ARBA00010095"/>
    </source>
</evidence>
<dbReference type="EMBL" id="AM482822">
    <property type="protein sequence ID" value="CAN64231.1"/>
    <property type="molecule type" value="Genomic_DNA"/>
</dbReference>
<evidence type="ECO:0000256" key="6">
    <source>
        <dbReference type="SAM" id="Phobius"/>
    </source>
</evidence>
<evidence type="ECO:0000256" key="4">
    <source>
        <dbReference type="ARBA" id="ARBA00022989"/>
    </source>
</evidence>
<feature type="transmembrane region" description="Helical" evidence="6">
    <location>
        <begin position="114"/>
        <end position="137"/>
    </location>
</feature>
<feature type="transmembrane region" description="Helical" evidence="6">
    <location>
        <begin position="5"/>
        <end position="27"/>
    </location>
</feature>
<dbReference type="SMART" id="SM01398">
    <property type="entry name" value="Cornichon"/>
    <property type="match status" value="1"/>
</dbReference>
<keyword evidence="3 6" id="KW-0812">Transmembrane</keyword>
<dbReference type="AlphaFoldDB" id="A5C5A1"/>
<dbReference type="GO" id="GO:0016020">
    <property type="term" value="C:membrane"/>
    <property type="evidence" value="ECO:0007669"/>
    <property type="project" value="UniProtKB-SubCell"/>
</dbReference>
<comment type="subcellular location">
    <subcellularLocation>
        <location evidence="1">Membrane</location>
        <topology evidence="1">Multi-pass membrane protein</topology>
    </subcellularLocation>
</comment>
<feature type="transmembrane region" description="Helical" evidence="6">
    <location>
        <begin position="54"/>
        <end position="82"/>
    </location>
</feature>
<evidence type="ECO:0000256" key="3">
    <source>
        <dbReference type="ARBA" id="ARBA00022692"/>
    </source>
</evidence>
<evidence type="ECO:0000313" key="7">
    <source>
        <dbReference type="EMBL" id="CAN64231.1"/>
    </source>
</evidence>
<keyword evidence="5 6" id="KW-0472">Membrane</keyword>
<dbReference type="PANTHER" id="PTHR12290">
    <property type="entry name" value="CORNICHON-RELATED"/>
    <property type="match status" value="1"/>
</dbReference>
<proteinExistence type="inferred from homology"/>
<name>A5C5A1_VITVI</name>
<protein>
    <recommendedName>
        <fullName evidence="8">Protein cornichon-like 1</fullName>
    </recommendedName>
</protein>
<organism evidence="7">
    <name type="scientific">Vitis vinifera</name>
    <name type="common">Grape</name>
    <dbReference type="NCBI Taxonomy" id="29760"/>
    <lineage>
        <taxon>Eukaryota</taxon>
        <taxon>Viridiplantae</taxon>
        <taxon>Streptophyta</taxon>
        <taxon>Embryophyta</taxon>
        <taxon>Tracheophyta</taxon>
        <taxon>Spermatophyta</taxon>
        <taxon>Magnoliopsida</taxon>
        <taxon>eudicotyledons</taxon>
        <taxon>Gunneridae</taxon>
        <taxon>Pentapetalae</taxon>
        <taxon>rosids</taxon>
        <taxon>Vitales</taxon>
        <taxon>Vitaceae</taxon>
        <taxon>Viteae</taxon>
        <taxon>Vitis</taxon>
    </lineage>
</organism>
<reference evidence="7" key="1">
    <citation type="journal article" date="2007" name="PLoS ONE">
        <title>The first genome sequence of an elite grapevine cultivar (Pinot noir Vitis vinifera L.): coping with a highly heterozygous genome.</title>
        <authorList>
            <person name="Velasco R."/>
            <person name="Zharkikh A."/>
            <person name="Troggio M."/>
            <person name="Cartwright D.A."/>
            <person name="Cestaro A."/>
            <person name="Pruss D."/>
            <person name="Pindo M."/>
            <person name="FitzGerald L.M."/>
            <person name="Vezzulli S."/>
            <person name="Reid J."/>
            <person name="Malacarne G."/>
            <person name="Iliev D."/>
            <person name="Coppola G."/>
            <person name="Wardell B."/>
            <person name="Micheletti D."/>
            <person name="Macalma T."/>
            <person name="Facci M."/>
            <person name="Mitchell J.T."/>
            <person name="Perazzolli M."/>
            <person name="Eldredge G."/>
            <person name="Gatto P."/>
            <person name="Oyzerski R."/>
            <person name="Moretto M."/>
            <person name="Gutin N."/>
            <person name="Stefanini M."/>
            <person name="Chen Y."/>
            <person name="Segala C."/>
            <person name="Davenport C."/>
            <person name="Dematte L."/>
            <person name="Mraz A."/>
            <person name="Battilana J."/>
            <person name="Stormo K."/>
            <person name="Costa F."/>
            <person name="Tao Q."/>
            <person name="Si-Ammour A."/>
            <person name="Harkins T."/>
            <person name="Lackey A."/>
            <person name="Perbost C."/>
            <person name="Taillon B."/>
            <person name="Stella A."/>
            <person name="Solovyev V."/>
            <person name="Fawcett J.A."/>
            <person name="Sterck L."/>
            <person name="Vandepoele K."/>
            <person name="Grando S.M."/>
            <person name="Toppo S."/>
            <person name="Moser C."/>
            <person name="Lanchbury J."/>
            <person name="Bogden R."/>
            <person name="Skolnick M."/>
            <person name="Sgaramella V."/>
            <person name="Bhatnagar S.K."/>
            <person name="Fontana P."/>
            <person name="Gutin A."/>
            <person name="Van de Peer Y."/>
            <person name="Salamini F."/>
            <person name="Viola R."/>
        </authorList>
    </citation>
    <scope>NUCLEOTIDE SEQUENCE</scope>
</reference>
<evidence type="ECO:0008006" key="8">
    <source>
        <dbReference type="Google" id="ProtNLM"/>
    </source>
</evidence>
<keyword evidence="4 6" id="KW-1133">Transmembrane helix</keyword>